<dbReference type="Proteomes" id="UP001652625">
    <property type="component" value="Chromosome 15"/>
</dbReference>
<organism evidence="1 2">
    <name type="scientific">Hydra vulgaris</name>
    <name type="common">Hydra</name>
    <name type="synonym">Hydra attenuata</name>
    <dbReference type="NCBI Taxonomy" id="6087"/>
    <lineage>
        <taxon>Eukaryota</taxon>
        <taxon>Metazoa</taxon>
        <taxon>Cnidaria</taxon>
        <taxon>Hydrozoa</taxon>
        <taxon>Hydroidolina</taxon>
        <taxon>Anthoathecata</taxon>
        <taxon>Aplanulata</taxon>
        <taxon>Hydridae</taxon>
        <taxon>Hydra</taxon>
    </lineage>
</organism>
<dbReference type="InterPro" id="IPR038261">
    <property type="entry name" value="GPP34-like_sf"/>
</dbReference>
<dbReference type="RefSeq" id="XP_065676611.1">
    <property type="nucleotide sequence ID" value="XM_065820539.1"/>
</dbReference>
<proteinExistence type="predicted"/>
<sequence length="258" mass="29834">MACEPNSLANLYQDQEEVAKRFSRLVYKVVNDVNFNRDSFKQHDLHLCEAYCLLWQNAVTGEVDGRLFGIQLKIGAFAALFIDLCAENLIELYMHENDDEPHFRLIDQNINKVISVFLKISIFDALRNAKMHGKLRETVLWKWLIRAVDADCVELAFESLVARGILDEQPSGVFGIFKRFPTINPEPELKLEKLIQNIAFGFVFPDNYMLALLVLARESDRIFLCKDPILSKHFSFKEYESAKKNLDKIISLHIKFDS</sequence>
<name>A0ABM4DPT9_HYDVU</name>
<evidence type="ECO:0000313" key="2">
    <source>
        <dbReference type="RefSeq" id="XP_065676611.1"/>
    </source>
</evidence>
<gene>
    <name evidence="2" type="primary">LOC136072123</name>
</gene>
<accession>A0ABM4DPT9</accession>
<reference evidence="2" key="1">
    <citation type="submission" date="2025-08" db="UniProtKB">
        <authorList>
            <consortium name="RefSeq"/>
        </authorList>
    </citation>
    <scope>IDENTIFICATION</scope>
</reference>
<dbReference type="Gene3D" id="1.10.3630.10">
    <property type="entry name" value="yeast vps74-n-term truncation variant domain like"/>
    <property type="match status" value="1"/>
</dbReference>
<protein>
    <submittedName>
        <fullName evidence="2">Uncharacterized protein LOC136072123 isoform X1</fullName>
    </submittedName>
</protein>
<keyword evidence="1" id="KW-1185">Reference proteome</keyword>
<dbReference type="GeneID" id="136072123"/>
<evidence type="ECO:0000313" key="1">
    <source>
        <dbReference type="Proteomes" id="UP001652625"/>
    </source>
</evidence>